<gene>
    <name evidence="3" type="ORF">MFIFM68171_03407</name>
</gene>
<dbReference type="PANTHER" id="PTHR35186:SF4">
    <property type="entry name" value="PRION-INHIBITION AND PROPAGATION HELO DOMAIN-CONTAINING PROTEIN"/>
    <property type="match status" value="1"/>
</dbReference>
<dbReference type="Proteomes" id="UP001628179">
    <property type="component" value="Unassembled WGS sequence"/>
</dbReference>
<evidence type="ECO:0000313" key="4">
    <source>
        <dbReference type="Proteomes" id="UP001628179"/>
    </source>
</evidence>
<protein>
    <submittedName>
        <fullName evidence="3">Prion-inhibition and propagation HeLo domain-containing protein</fullName>
    </submittedName>
</protein>
<reference evidence="3 4" key="1">
    <citation type="submission" date="2024-09" db="EMBL/GenBank/DDBJ databases">
        <title>Itraconazole resistance in Madurella fahalii resulting from another homologue of gene encoding cytochrome P450 14-alpha sterol demethylase (CYP51).</title>
        <authorList>
            <person name="Yoshioka I."/>
            <person name="Fahal A.H."/>
            <person name="Kaneko S."/>
            <person name="Yaguchi T."/>
        </authorList>
    </citation>
    <scope>NUCLEOTIDE SEQUENCE [LARGE SCALE GENOMIC DNA]</scope>
    <source>
        <strain evidence="3 4">IFM 68171</strain>
    </source>
</reference>
<dbReference type="Pfam" id="PF24476">
    <property type="entry name" value="DUF7580"/>
    <property type="match status" value="1"/>
</dbReference>
<dbReference type="EMBL" id="BAAFSV010000002">
    <property type="protein sequence ID" value="GAB1313197.1"/>
    <property type="molecule type" value="Genomic_DNA"/>
</dbReference>
<name>A0ABQ0G611_9PEZI</name>
<evidence type="ECO:0000313" key="3">
    <source>
        <dbReference type="EMBL" id="GAB1313197.1"/>
    </source>
</evidence>
<comment type="caution">
    <text evidence="3">The sequence shown here is derived from an EMBL/GenBank/DDBJ whole genome shotgun (WGS) entry which is preliminary data.</text>
</comment>
<dbReference type="GeneID" id="98174151"/>
<keyword evidence="4" id="KW-1185">Reference proteome</keyword>
<evidence type="ECO:0000256" key="1">
    <source>
        <dbReference type="SAM" id="SignalP"/>
    </source>
</evidence>
<dbReference type="RefSeq" id="XP_070914929.1">
    <property type="nucleotide sequence ID" value="XM_071058828.1"/>
</dbReference>
<keyword evidence="3" id="KW-0640">Prion</keyword>
<sequence length="625" mass="70312">MSGVEVAGLVLGAFPVAIWALEQYRDVARMMGFWYEIRLEYQRSSNELKFHRLSFVRNLKRLLLPLVPDDAQLQRLISDPRGSAWNDPEIQKGLEARLQDSYGLYLEILAEMQRVMQELNKELAVDSDAVQTNVSKDGSRRARVPATSRFRRPFDQSNRSYQVFRVKFSMGERTRTRLFTELQTYNDRLEKLMASSDVVSELEEVRQKQLSTTSKPASTAMSKFWYSADKLYRALLEAWNCGCRDHHCAHLILQHRAPSDRDFHLRLEAGTQGVDKKNAWSTCSVTLKMLDQLPQETAVAEQVGSSINEAELSASVSISTPQHRMNAPGKAALPRIGKARKKVHIAAPSSPPVAQTMTRTLTVLTKESTAVTMRLPNTIPTPDETLLTDLCEALDAEGVPSAAKSTVIPLGYLAPKESEIRFAIHLDHPITPPVQPHINLSQLLLGELKQTLTRRQRYRLSLTLASSFVQLKDTAWQQTPWDKRNVYLFTSLPSSTPVVESPFIVSRFRQEASPCSPATHGHDVAGIASLGILLLELCFGHAIEHHPSWLMLPSGVVDDQVRAGLSLIAALEWLKEVNDEAGADYTDAVEWCLAGCRTLASDRSWRKLMVERVVEPLQRCYKYLE</sequence>
<proteinExistence type="predicted"/>
<keyword evidence="1" id="KW-0732">Signal</keyword>
<keyword evidence="3" id="KW-0034">Amyloid</keyword>
<dbReference type="PANTHER" id="PTHR35186">
    <property type="entry name" value="ANK_REP_REGION DOMAIN-CONTAINING PROTEIN"/>
    <property type="match status" value="1"/>
</dbReference>
<feature type="domain" description="DUF7580" evidence="2">
    <location>
        <begin position="432"/>
        <end position="619"/>
    </location>
</feature>
<organism evidence="3 4">
    <name type="scientific">Madurella fahalii</name>
    <dbReference type="NCBI Taxonomy" id="1157608"/>
    <lineage>
        <taxon>Eukaryota</taxon>
        <taxon>Fungi</taxon>
        <taxon>Dikarya</taxon>
        <taxon>Ascomycota</taxon>
        <taxon>Pezizomycotina</taxon>
        <taxon>Sordariomycetes</taxon>
        <taxon>Sordariomycetidae</taxon>
        <taxon>Sordariales</taxon>
        <taxon>Sordariales incertae sedis</taxon>
        <taxon>Madurella</taxon>
    </lineage>
</organism>
<dbReference type="InterPro" id="IPR056002">
    <property type="entry name" value="DUF7580"/>
</dbReference>
<evidence type="ECO:0000259" key="2">
    <source>
        <dbReference type="Pfam" id="PF24476"/>
    </source>
</evidence>
<accession>A0ABQ0G611</accession>
<feature type="signal peptide" evidence="1">
    <location>
        <begin position="1"/>
        <end position="20"/>
    </location>
</feature>
<feature type="chain" id="PRO_5045990239" evidence="1">
    <location>
        <begin position="21"/>
        <end position="625"/>
    </location>
</feature>